<dbReference type="GO" id="GO:0000978">
    <property type="term" value="F:RNA polymerase II cis-regulatory region sequence-specific DNA binding"/>
    <property type="evidence" value="ECO:0007669"/>
    <property type="project" value="TreeGrafter"/>
</dbReference>
<feature type="domain" description="C2H2-type" evidence="8">
    <location>
        <begin position="407"/>
        <end position="434"/>
    </location>
</feature>
<evidence type="ECO:0000256" key="6">
    <source>
        <dbReference type="PROSITE-ProRule" id="PRU00042"/>
    </source>
</evidence>
<feature type="domain" description="C2H2-type" evidence="8">
    <location>
        <begin position="494"/>
        <end position="521"/>
    </location>
</feature>
<dbReference type="SMART" id="SM00355">
    <property type="entry name" value="ZnF_C2H2"/>
    <property type="match status" value="15"/>
</dbReference>
<proteinExistence type="predicted"/>
<feature type="region of interest" description="Disordered" evidence="7">
    <location>
        <begin position="101"/>
        <end position="135"/>
    </location>
</feature>
<dbReference type="GO" id="GO:0008270">
    <property type="term" value="F:zinc ion binding"/>
    <property type="evidence" value="ECO:0007669"/>
    <property type="project" value="UniProtKB-KW"/>
</dbReference>
<feature type="domain" description="C2H2-type" evidence="8">
    <location>
        <begin position="567"/>
        <end position="594"/>
    </location>
</feature>
<evidence type="ECO:0000256" key="1">
    <source>
        <dbReference type="ARBA" id="ARBA00022723"/>
    </source>
</evidence>
<dbReference type="EMBL" id="JAWJWE010000002">
    <property type="protein sequence ID" value="KAK6642784.1"/>
    <property type="molecule type" value="Genomic_DNA"/>
</dbReference>
<evidence type="ECO:0000256" key="7">
    <source>
        <dbReference type="SAM" id="MobiDB-lite"/>
    </source>
</evidence>
<evidence type="ECO:0000256" key="2">
    <source>
        <dbReference type="ARBA" id="ARBA00022737"/>
    </source>
</evidence>
<dbReference type="Proteomes" id="UP001372834">
    <property type="component" value="Unassembled WGS sequence"/>
</dbReference>
<organism evidence="9 10">
    <name type="scientific">Polyplax serrata</name>
    <name type="common">Common mouse louse</name>
    <dbReference type="NCBI Taxonomy" id="468196"/>
    <lineage>
        <taxon>Eukaryota</taxon>
        <taxon>Metazoa</taxon>
        <taxon>Ecdysozoa</taxon>
        <taxon>Arthropoda</taxon>
        <taxon>Hexapoda</taxon>
        <taxon>Insecta</taxon>
        <taxon>Pterygota</taxon>
        <taxon>Neoptera</taxon>
        <taxon>Paraneoptera</taxon>
        <taxon>Psocodea</taxon>
        <taxon>Troctomorpha</taxon>
        <taxon>Phthiraptera</taxon>
        <taxon>Anoplura</taxon>
        <taxon>Polyplacidae</taxon>
        <taxon>Polyplax</taxon>
    </lineage>
</organism>
<keyword evidence="1" id="KW-0479">Metal-binding</keyword>
<feature type="domain" description="C2H2-type" evidence="8">
    <location>
        <begin position="650"/>
        <end position="677"/>
    </location>
</feature>
<keyword evidence="3 6" id="KW-0863">Zinc-finger</keyword>
<dbReference type="GO" id="GO:0005634">
    <property type="term" value="C:nucleus"/>
    <property type="evidence" value="ECO:0007669"/>
    <property type="project" value="TreeGrafter"/>
</dbReference>
<dbReference type="GO" id="GO:0001228">
    <property type="term" value="F:DNA-binding transcription activator activity, RNA polymerase II-specific"/>
    <property type="evidence" value="ECO:0007669"/>
    <property type="project" value="TreeGrafter"/>
</dbReference>
<feature type="domain" description="C2H2-type" evidence="8">
    <location>
        <begin position="321"/>
        <end position="348"/>
    </location>
</feature>
<evidence type="ECO:0000256" key="3">
    <source>
        <dbReference type="ARBA" id="ARBA00022771"/>
    </source>
</evidence>
<protein>
    <recommendedName>
        <fullName evidence="8">C2H2-type domain-containing protein</fullName>
    </recommendedName>
</protein>
<accession>A0AAN8SBU9</accession>
<feature type="domain" description="C2H2-type" evidence="8">
    <location>
        <begin position="522"/>
        <end position="551"/>
    </location>
</feature>
<dbReference type="InterPro" id="IPR013087">
    <property type="entry name" value="Znf_C2H2_type"/>
</dbReference>
<feature type="domain" description="C2H2-type" evidence="8">
    <location>
        <begin position="435"/>
        <end position="457"/>
    </location>
</feature>
<dbReference type="PANTHER" id="PTHR24393:SF34">
    <property type="entry name" value="PR_SET DOMAIN 13"/>
    <property type="match status" value="1"/>
</dbReference>
<evidence type="ECO:0000259" key="8">
    <source>
        <dbReference type="PROSITE" id="PS50157"/>
    </source>
</evidence>
<dbReference type="PROSITE" id="PS50157">
    <property type="entry name" value="ZINC_FINGER_C2H2_2"/>
    <property type="match status" value="11"/>
</dbReference>
<dbReference type="FunFam" id="3.30.160.60:FF:000100">
    <property type="entry name" value="Zinc finger 45-like"/>
    <property type="match status" value="2"/>
</dbReference>
<dbReference type="Gene3D" id="3.30.160.60">
    <property type="entry name" value="Classic Zinc Finger"/>
    <property type="match status" value="7"/>
</dbReference>
<dbReference type="SUPFAM" id="SSF57667">
    <property type="entry name" value="beta-beta-alpha zinc fingers"/>
    <property type="match status" value="5"/>
</dbReference>
<evidence type="ECO:0000256" key="5">
    <source>
        <dbReference type="ARBA" id="ARBA00023242"/>
    </source>
</evidence>
<gene>
    <name evidence="9" type="ORF">RUM43_004286</name>
</gene>
<dbReference type="Pfam" id="PF00096">
    <property type="entry name" value="zf-C2H2"/>
    <property type="match status" value="6"/>
</dbReference>
<keyword evidence="2" id="KW-0677">Repeat</keyword>
<dbReference type="InterPro" id="IPR036236">
    <property type="entry name" value="Znf_C2H2_sf"/>
</dbReference>
<dbReference type="PANTHER" id="PTHR24393">
    <property type="entry name" value="ZINC FINGER PROTEIN"/>
    <property type="match status" value="1"/>
</dbReference>
<feature type="domain" description="C2H2-type" evidence="8">
    <location>
        <begin position="678"/>
        <end position="705"/>
    </location>
</feature>
<keyword evidence="4" id="KW-0862">Zinc</keyword>
<comment type="caution">
    <text evidence="9">The sequence shown here is derived from an EMBL/GenBank/DDBJ whole genome shotgun (WGS) entry which is preliminary data.</text>
</comment>
<name>A0AAN8SBU9_POLSC</name>
<feature type="domain" description="C2H2-type" evidence="8">
    <location>
        <begin position="379"/>
        <end position="407"/>
    </location>
</feature>
<feature type="compositionally biased region" description="Polar residues" evidence="7">
    <location>
        <begin position="108"/>
        <end position="120"/>
    </location>
</feature>
<dbReference type="AlphaFoldDB" id="A0AAN8SBU9"/>
<keyword evidence="5" id="KW-0539">Nucleus</keyword>
<sequence length="867" mass="100293">MGRAIFVSVQCSQGDWKSLQKVCHLSDALRGNKLVRVPSLWERVREAEMEDLNALTFGTDVIFWDRIGVVQLLQSVFALESSARAEALEFLRESASNFGLHISEHPTRNGTKGSTQTESSAIVKRNVESDKDSQTQEKSVQFIDKSCNSFVSNASLDSGVKTVVKFLEPENNEVLNNSTTNKCDSKCCYISNLNDSKVKTRKSRQKNSQSSEGPPSLEHLRNKNETETIVQPSIDNETVTTRETCETKKETVENVDDVETENETLKCPGCMVTCETKQLLFQHFTSHGKASLSCRLCRSNFSNMLHFWKHQKKNECKLSLFKCMECGEKFKYRRHYLKHLLGHNDNNCRYCDEKFSTWVLYKHHLKEKHPDIKMDRDLIPCKFCAMSFRRHLGLYNHYQVEHSKGKFVCLSCGLLLPTKEKYKEHVLVHESEKLWKCKICKMKFYRRQQLLFHVSVHKSGTYRCLTCDITVTSKVDLYKHKKDGHEVKGLEPKFECEICHKNFKKKVVLKNHMATHSKEKKFYCKYCVKSFGTLDALQKHQKRKSHFEKAKIIMPESKYEKVYEDKLICESCGKQYKTQRELTWHLRVHKGTYECEECGKTFTLKVNLKKHIRLHGNKVCVVCELCGNTFNQMSALNEHMLMKHSDVRNAECQVCKKKFKRKSELNRHMRIHEQKRPFVCFCGTAFKQSSHLQTHYKTFHEKNNQGNNLIQTTENLSQVYSETMVDRQKQMFVSGEQQTNLLTMGNMEAGYGNAGSFETMRVSENMENGSYGLRYSQGEMEPINVTYEELNFEGTQQDKRELVFTSPAIDLSLVAMPEVVESGMSLGGHRDMAESCENFNKLPDDASNLQLVNLSEHIVQEYLLDLP</sequence>
<evidence type="ECO:0000313" key="9">
    <source>
        <dbReference type="EMBL" id="KAK6642784.1"/>
    </source>
</evidence>
<feature type="domain" description="C2H2-type" evidence="8">
    <location>
        <begin position="593"/>
        <end position="615"/>
    </location>
</feature>
<feature type="region of interest" description="Disordered" evidence="7">
    <location>
        <begin position="198"/>
        <end position="224"/>
    </location>
</feature>
<evidence type="ECO:0000256" key="4">
    <source>
        <dbReference type="ARBA" id="ARBA00022833"/>
    </source>
</evidence>
<feature type="domain" description="C2H2-type" evidence="8">
    <location>
        <begin position="621"/>
        <end position="649"/>
    </location>
</feature>
<dbReference type="PROSITE" id="PS00028">
    <property type="entry name" value="ZINC_FINGER_C2H2_1"/>
    <property type="match status" value="10"/>
</dbReference>
<reference evidence="9 10" key="1">
    <citation type="submission" date="2023-10" db="EMBL/GenBank/DDBJ databases">
        <title>Genomes of two closely related lineages of the louse Polyplax serrata with different host specificities.</title>
        <authorList>
            <person name="Martinu J."/>
            <person name="Tarabai H."/>
            <person name="Stefka J."/>
            <person name="Hypsa V."/>
        </authorList>
    </citation>
    <scope>NUCLEOTIDE SEQUENCE [LARGE SCALE GENOMIC DNA]</scope>
    <source>
        <strain evidence="9">HR10_N</strain>
    </source>
</reference>
<feature type="compositionally biased region" description="Basic and acidic residues" evidence="7">
    <location>
        <begin position="125"/>
        <end position="135"/>
    </location>
</feature>
<dbReference type="FunFam" id="3.30.160.60:FF:000340">
    <property type="entry name" value="zinc finger protein 473 isoform X1"/>
    <property type="match status" value="1"/>
</dbReference>
<evidence type="ECO:0000313" key="10">
    <source>
        <dbReference type="Proteomes" id="UP001372834"/>
    </source>
</evidence>